<keyword evidence="3" id="KW-1185">Reference proteome</keyword>
<organism evidence="2 3">
    <name type="scientific">Cylicocyclus nassatus</name>
    <name type="common">Nematode worm</name>
    <dbReference type="NCBI Taxonomy" id="53992"/>
    <lineage>
        <taxon>Eukaryota</taxon>
        <taxon>Metazoa</taxon>
        <taxon>Ecdysozoa</taxon>
        <taxon>Nematoda</taxon>
        <taxon>Chromadorea</taxon>
        <taxon>Rhabditida</taxon>
        <taxon>Rhabditina</taxon>
        <taxon>Rhabditomorpha</taxon>
        <taxon>Strongyloidea</taxon>
        <taxon>Strongylidae</taxon>
        <taxon>Cylicocyclus</taxon>
    </lineage>
</organism>
<proteinExistence type="predicted"/>
<dbReference type="AlphaFoldDB" id="A0AA36DNH0"/>
<reference evidence="2" key="1">
    <citation type="submission" date="2023-07" db="EMBL/GenBank/DDBJ databases">
        <authorList>
            <consortium name="CYATHOMIX"/>
        </authorList>
    </citation>
    <scope>NUCLEOTIDE SEQUENCE</scope>
    <source>
        <strain evidence="2">N/A</strain>
    </source>
</reference>
<evidence type="ECO:0000256" key="1">
    <source>
        <dbReference type="SAM" id="Phobius"/>
    </source>
</evidence>
<feature type="transmembrane region" description="Helical" evidence="1">
    <location>
        <begin position="93"/>
        <end position="118"/>
    </location>
</feature>
<keyword evidence="1" id="KW-1133">Transmembrane helix</keyword>
<accession>A0AA36DNH0</accession>
<protein>
    <submittedName>
        <fullName evidence="2">Uncharacterized protein</fullName>
    </submittedName>
</protein>
<dbReference type="Proteomes" id="UP001176961">
    <property type="component" value="Unassembled WGS sequence"/>
</dbReference>
<evidence type="ECO:0000313" key="3">
    <source>
        <dbReference type="Proteomes" id="UP001176961"/>
    </source>
</evidence>
<name>A0AA36DNH0_CYLNA</name>
<sequence>MYFKSAQKMEAKQQLKVGMLGTMPSRAMPSHQLKFEPQKYERPLLTMNVALLDQSAMDGSLRHGQKAPSESTMVEKPTMDYVNRPEGEMDMMIGFFLMNGVCVAFFLLFGLCVIFSCLRQRPKIFRKQRTVRKQAAVPAPPAPKFKTLVSQAIRTGKMDKLKTVVEDVEDSAEKKEIEARHDGNSVNVHLVPPKAERKSMNRESQQLESQQSVIEVESEAEVYPKTSVIRQNLLINRRRSPFSSALFTV</sequence>
<evidence type="ECO:0000313" key="2">
    <source>
        <dbReference type="EMBL" id="CAJ0589247.1"/>
    </source>
</evidence>
<gene>
    <name evidence="2" type="ORF">CYNAS_LOCUS1230</name>
</gene>
<dbReference type="EMBL" id="CATQJL010000001">
    <property type="protein sequence ID" value="CAJ0589247.1"/>
    <property type="molecule type" value="Genomic_DNA"/>
</dbReference>
<keyword evidence="1" id="KW-0472">Membrane</keyword>
<comment type="caution">
    <text evidence="2">The sequence shown here is derived from an EMBL/GenBank/DDBJ whole genome shotgun (WGS) entry which is preliminary data.</text>
</comment>
<keyword evidence="1" id="KW-0812">Transmembrane</keyword>